<keyword evidence="2" id="KW-1185">Reference proteome</keyword>
<dbReference type="Proteomes" id="UP000824782">
    <property type="component" value="Unassembled WGS sequence"/>
</dbReference>
<proteinExistence type="predicted"/>
<organism evidence="1 2">
    <name type="scientific">Engystomops pustulosus</name>
    <name type="common">Tungara frog</name>
    <name type="synonym">Physalaemus pustulosus</name>
    <dbReference type="NCBI Taxonomy" id="76066"/>
    <lineage>
        <taxon>Eukaryota</taxon>
        <taxon>Metazoa</taxon>
        <taxon>Chordata</taxon>
        <taxon>Craniata</taxon>
        <taxon>Vertebrata</taxon>
        <taxon>Euteleostomi</taxon>
        <taxon>Amphibia</taxon>
        <taxon>Batrachia</taxon>
        <taxon>Anura</taxon>
        <taxon>Neobatrachia</taxon>
        <taxon>Hyloidea</taxon>
        <taxon>Leptodactylidae</taxon>
        <taxon>Leiuperinae</taxon>
        <taxon>Engystomops</taxon>
    </lineage>
</organism>
<sequence length="98" mass="11046">MFNNYWIIDEGGNQKYFVMKKLGEPESVSQFLKDCLPPSSLCQDNSVTLFGPCFVLVPCSRALPLLTLHVVAQAVGHLWPWGFCGPYRHIVEFSITVI</sequence>
<gene>
    <name evidence="1" type="ORF">GDO81_018295</name>
</gene>
<dbReference type="EMBL" id="WNYA01000009">
    <property type="protein sequence ID" value="KAG8557025.1"/>
    <property type="molecule type" value="Genomic_DNA"/>
</dbReference>
<accession>A0AAV7ACG6</accession>
<name>A0AAV7ACG6_ENGPU</name>
<dbReference type="AlphaFoldDB" id="A0AAV7ACG6"/>
<evidence type="ECO:0000313" key="2">
    <source>
        <dbReference type="Proteomes" id="UP000824782"/>
    </source>
</evidence>
<protein>
    <submittedName>
        <fullName evidence="1">Uncharacterized protein</fullName>
    </submittedName>
</protein>
<reference evidence="1" key="1">
    <citation type="thesis" date="2020" institute="ProQuest LLC" country="789 East Eisenhower Parkway, Ann Arbor, MI, USA">
        <title>Comparative Genomics and Chromosome Evolution.</title>
        <authorList>
            <person name="Mudd A.B."/>
        </authorList>
    </citation>
    <scope>NUCLEOTIDE SEQUENCE</scope>
    <source>
        <strain evidence="1">237g6f4</strain>
        <tissue evidence="1">Blood</tissue>
    </source>
</reference>
<evidence type="ECO:0000313" key="1">
    <source>
        <dbReference type="EMBL" id="KAG8557025.1"/>
    </source>
</evidence>
<comment type="caution">
    <text evidence="1">The sequence shown here is derived from an EMBL/GenBank/DDBJ whole genome shotgun (WGS) entry which is preliminary data.</text>
</comment>